<dbReference type="RefSeq" id="WP_090192105.1">
    <property type="nucleotide sequence ID" value="NZ_FOTF01000050.1"/>
</dbReference>
<dbReference type="EMBL" id="FOTF01000050">
    <property type="protein sequence ID" value="SFL71490.1"/>
    <property type="molecule type" value="Genomic_DNA"/>
</dbReference>
<dbReference type="AlphaFoldDB" id="A0A1I4JY70"/>
<dbReference type="Gene3D" id="3.60.21.10">
    <property type="match status" value="1"/>
</dbReference>
<reference evidence="1 2" key="1">
    <citation type="submission" date="2016-10" db="EMBL/GenBank/DDBJ databases">
        <authorList>
            <person name="de Groot N.N."/>
        </authorList>
    </citation>
    <scope>NUCLEOTIDE SEQUENCE [LARGE SCALE GENOMIC DNA]</scope>
    <source>
        <strain evidence="1 2">DSM 16199</strain>
    </source>
</reference>
<proteinExistence type="predicted"/>
<gene>
    <name evidence="1" type="ORF">SAMN04488004_1508</name>
</gene>
<accession>A0A1I4JY70</accession>
<dbReference type="InterPro" id="IPR029052">
    <property type="entry name" value="Metallo-depent_PP-like"/>
</dbReference>
<organism evidence="1 2">
    <name type="scientific">Loktanella salsilacus</name>
    <dbReference type="NCBI Taxonomy" id="195913"/>
    <lineage>
        <taxon>Bacteria</taxon>
        <taxon>Pseudomonadati</taxon>
        <taxon>Pseudomonadota</taxon>
        <taxon>Alphaproteobacteria</taxon>
        <taxon>Rhodobacterales</taxon>
        <taxon>Roseobacteraceae</taxon>
        <taxon>Loktanella</taxon>
    </lineage>
</organism>
<dbReference type="SUPFAM" id="SSF56300">
    <property type="entry name" value="Metallo-dependent phosphatases"/>
    <property type="match status" value="1"/>
</dbReference>
<evidence type="ECO:0000313" key="2">
    <source>
        <dbReference type="Proteomes" id="UP000199550"/>
    </source>
</evidence>
<name>A0A1I4JY70_9RHOB</name>
<dbReference type="OrthoDB" id="5380073at2"/>
<sequence>MVNWYTADPHFGHDNIIKFCNRPFRSTAHMEQVLLDNLQASVGAEDDLWILGDLAMGPRAKSRDWLDSLFGLLPGRRKHLVTGNHDKDLVLSLPWDTVTPLVEVRDGPKNQIHTLCHYPMLTWNHARRDALMMFGHVHDNWQGHRNCVNVGVDVWDFKPVRFEDIAARGAALPVSPHWTEVEPYSA</sequence>
<keyword evidence="2" id="KW-1185">Reference proteome</keyword>
<evidence type="ECO:0000313" key="1">
    <source>
        <dbReference type="EMBL" id="SFL71490.1"/>
    </source>
</evidence>
<protein>
    <submittedName>
        <fullName evidence="1">Calcineurin-like phosphoesterase superfamily protein</fullName>
    </submittedName>
</protein>
<dbReference type="Proteomes" id="UP000199550">
    <property type="component" value="Unassembled WGS sequence"/>
</dbReference>